<evidence type="ECO:0000256" key="1">
    <source>
        <dbReference type="ARBA" id="ARBA00023121"/>
    </source>
</evidence>
<evidence type="ECO:0008006" key="4">
    <source>
        <dbReference type="Google" id="ProtNLM"/>
    </source>
</evidence>
<protein>
    <recommendedName>
        <fullName evidence="4">DegV family protein</fullName>
    </recommendedName>
</protein>
<dbReference type="AlphaFoldDB" id="A0A0J0YSF4"/>
<reference evidence="2 3" key="1">
    <citation type="submission" date="2014-11" db="EMBL/GenBank/DDBJ databases">
        <title>Genome of a novel goose pathogen.</title>
        <authorList>
            <person name="Hansen C.M."/>
            <person name="Hueffer K."/>
            <person name="Choi S.C."/>
        </authorList>
    </citation>
    <scope>NUCLEOTIDE SEQUENCE [LARGE SCALE GENOMIC DNA]</scope>
    <source>
        <strain evidence="2 3">KH1503</strain>
    </source>
</reference>
<dbReference type="Gene3D" id="3.40.50.10170">
    <property type="match status" value="1"/>
</dbReference>
<dbReference type="SUPFAM" id="SSF82549">
    <property type="entry name" value="DAK1/DegV-like"/>
    <property type="match status" value="1"/>
</dbReference>
<dbReference type="Proteomes" id="UP000036027">
    <property type="component" value="Unassembled WGS sequence"/>
</dbReference>
<dbReference type="RefSeq" id="WP_047760851.1">
    <property type="nucleotide sequence ID" value="NZ_CP091510.1"/>
</dbReference>
<dbReference type="Gene3D" id="3.30.1180.10">
    <property type="match status" value="1"/>
</dbReference>
<dbReference type="PATRIC" id="fig|1470200.3.peg.2197"/>
<evidence type="ECO:0000313" key="2">
    <source>
        <dbReference type="EMBL" id="KLT73056.1"/>
    </source>
</evidence>
<dbReference type="PANTHER" id="PTHR33434">
    <property type="entry name" value="DEGV DOMAIN-CONTAINING PROTEIN DR_1986-RELATED"/>
    <property type="match status" value="1"/>
</dbReference>
<gene>
    <name evidence="2" type="ORF">PL75_05150</name>
</gene>
<proteinExistence type="predicted"/>
<dbReference type="PROSITE" id="PS51482">
    <property type="entry name" value="DEGV"/>
    <property type="match status" value="1"/>
</dbReference>
<organism evidence="2 3">
    <name type="scientific">Neisseria arctica</name>
    <dbReference type="NCBI Taxonomy" id="1470200"/>
    <lineage>
        <taxon>Bacteria</taxon>
        <taxon>Pseudomonadati</taxon>
        <taxon>Pseudomonadota</taxon>
        <taxon>Betaproteobacteria</taxon>
        <taxon>Neisseriales</taxon>
        <taxon>Neisseriaceae</taxon>
        <taxon>Neisseria</taxon>
    </lineage>
</organism>
<dbReference type="InterPro" id="IPR050270">
    <property type="entry name" value="DegV_domain_contain"/>
</dbReference>
<dbReference type="OrthoDB" id="9781230at2"/>
<accession>A0A0J0YSF4</accession>
<dbReference type="Pfam" id="PF02645">
    <property type="entry name" value="DegV"/>
    <property type="match status" value="1"/>
</dbReference>
<dbReference type="InterPro" id="IPR043168">
    <property type="entry name" value="DegV_C"/>
</dbReference>
<sequence>MAGSYQMYRCAVLSTSTSSLDSVLDRDSLIQILRLTIRTDTEYEYTDGLDLKPDEFYQWQYRYPNHMPNTFPPSYELLRQTFQHLKALGYHSAIVTTLSSKLSETYRRVCQVAAEMADELDIYVFDTGITGMPEGFFALEAMRLLKEGYTPQEVIAKLEQMRPCGEIIFSVHSVNQLVNSGILGKIGAVVVGLLNLMPVLRFHNNTLTKVKTANNSEDVLNATVEAVAARLQGEDLNNLVLCGMYGGNLDLYNRFAAKLHQKTGVHLTGIPISPVVGAYIGPDAVGVGIVKRNGCTG</sequence>
<dbReference type="NCBIfam" id="TIGR00762">
    <property type="entry name" value="DegV"/>
    <property type="match status" value="1"/>
</dbReference>
<dbReference type="EMBL" id="JTDO01000006">
    <property type="protein sequence ID" value="KLT73056.1"/>
    <property type="molecule type" value="Genomic_DNA"/>
</dbReference>
<comment type="caution">
    <text evidence="2">The sequence shown here is derived from an EMBL/GenBank/DDBJ whole genome shotgun (WGS) entry which is preliminary data.</text>
</comment>
<name>A0A0J0YSF4_9NEIS</name>
<keyword evidence="3" id="KW-1185">Reference proteome</keyword>
<dbReference type="PANTHER" id="PTHR33434:SF2">
    <property type="entry name" value="FATTY ACID-BINDING PROTEIN TM_1468"/>
    <property type="match status" value="1"/>
</dbReference>
<dbReference type="InterPro" id="IPR003797">
    <property type="entry name" value="DegV"/>
</dbReference>
<dbReference type="GO" id="GO:0008289">
    <property type="term" value="F:lipid binding"/>
    <property type="evidence" value="ECO:0007669"/>
    <property type="project" value="UniProtKB-KW"/>
</dbReference>
<keyword evidence="1" id="KW-0446">Lipid-binding</keyword>
<evidence type="ECO:0000313" key="3">
    <source>
        <dbReference type="Proteomes" id="UP000036027"/>
    </source>
</evidence>